<reference evidence="1 2" key="1">
    <citation type="submission" date="2020-10" db="EMBL/GenBank/DDBJ databases">
        <title>Connecting structure to function with the recovery of over 1000 high-quality activated sludge metagenome-assembled genomes encoding full-length rRNA genes using long-read sequencing.</title>
        <authorList>
            <person name="Singleton C.M."/>
            <person name="Petriglieri F."/>
            <person name="Kristensen J.M."/>
            <person name="Kirkegaard R.H."/>
            <person name="Michaelsen T.Y."/>
            <person name="Andersen M.H."/>
            <person name="Karst S.M."/>
            <person name="Dueholm M.S."/>
            <person name="Nielsen P.H."/>
            <person name="Albertsen M."/>
        </authorList>
    </citation>
    <scope>NUCLEOTIDE SEQUENCE [LARGE SCALE GENOMIC DNA]</scope>
    <source>
        <strain evidence="1">Ribe_18-Q3-R11-54_BAT3C.373</strain>
    </source>
</reference>
<name>A0A9D7S6N1_9BACT</name>
<dbReference type="AlphaFoldDB" id="A0A9D7S6N1"/>
<evidence type="ECO:0000313" key="2">
    <source>
        <dbReference type="Proteomes" id="UP000808349"/>
    </source>
</evidence>
<proteinExistence type="predicted"/>
<dbReference type="EMBL" id="JADKFW010000004">
    <property type="protein sequence ID" value="MBK9716658.1"/>
    <property type="molecule type" value="Genomic_DNA"/>
</dbReference>
<dbReference type="Proteomes" id="UP000808349">
    <property type="component" value="Unassembled WGS sequence"/>
</dbReference>
<gene>
    <name evidence="1" type="ORF">IPO85_03920</name>
</gene>
<comment type="caution">
    <text evidence="1">The sequence shown here is derived from an EMBL/GenBank/DDBJ whole genome shotgun (WGS) entry which is preliminary data.</text>
</comment>
<dbReference type="Pfam" id="PF10604">
    <property type="entry name" value="Polyketide_cyc2"/>
    <property type="match status" value="1"/>
</dbReference>
<dbReference type="Gene3D" id="3.30.530.20">
    <property type="match status" value="1"/>
</dbReference>
<accession>A0A9D7S6N1</accession>
<dbReference type="InterPro" id="IPR019587">
    <property type="entry name" value="Polyketide_cyclase/dehydratase"/>
</dbReference>
<dbReference type="SUPFAM" id="SSF55961">
    <property type="entry name" value="Bet v1-like"/>
    <property type="match status" value="1"/>
</dbReference>
<evidence type="ECO:0000313" key="1">
    <source>
        <dbReference type="EMBL" id="MBK9716658.1"/>
    </source>
</evidence>
<protein>
    <submittedName>
        <fullName evidence="1">SRPBCC family protein</fullName>
    </submittedName>
</protein>
<organism evidence="1 2">
    <name type="scientific">Candidatus Defluviibacterium haderslevense</name>
    <dbReference type="NCBI Taxonomy" id="2981993"/>
    <lineage>
        <taxon>Bacteria</taxon>
        <taxon>Pseudomonadati</taxon>
        <taxon>Bacteroidota</taxon>
        <taxon>Saprospiria</taxon>
        <taxon>Saprospirales</taxon>
        <taxon>Saprospiraceae</taxon>
        <taxon>Candidatus Defluviibacterium</taxon>
    </lineage>
</organism>
<dbReference type="CDD" id="cd07821">
    <property type="entry name" value="PYR_PYL_RCAR_like"/>
    <property type="match status" value="1"/>
</dbReference>
<sequence length="148" mass="16989">MSTLINSITIDAPIGRIWNILTDLELLDKTDPTVKKATLISEIKTGLHAKRKVLMQDGKNWFDEMITEFNPNEKLVYQLTDCSFPIKRLKHTYSFEIIGNQTKVQQVMEYTVKFGLIGELMDKIMIGKQFNSGINLFLNGLKTYAEKN</sequence>
<dbReference type="InterPro" id="IPR023393">
    <property type="entry name" value="START-like_dom_sf"/>
</dbReference>